<protein>
    <submittedName>
        <fullName evidence="3">Amidohydrolase</fullName>
    </submittedName>
</protein>
<keyword evidence="1" id="KW-0464">Manganese</keyword>
<gene>
    <name evidence="3" type="ORF">GMA10_10450</name>
</gene>
<evidence type="ECO:0000259" key="2">
    <source>
        <dbReference type="Pfam" id="PF07687"/>
    </source>
</evidence>
<keyword evidence="4" id="KW-1185">Reference proteome</keyword>
<feature type="binding site" evidence="1">
    <location>
        <position position="114"/>
    </location>
    <ligand>
        <name>Mn(2+)</name>
        <dbReference type="ChEBI" id="CHEBI:29035"/>
        <label>2</label>
    </ligand>
</feature>
<dbReference type="SUPFAM" id="SSF55031">
    <property type="entry name" value="Bacterial exopeptidase dimerisation domain"/>
    <property type="match status" value="1"/>
</dbReference>
<reference evidence="3 4" key="1">
    <citation type="submission" date="2019-12" db="EMBL/GenBank/DDBJ databases">
        <authorList>
            <person name="Li J."/>
            <person name="Shi Y."/>
            <person name="Xu G."/>
            <person name="Xiao D."/>
            <person name="Ran X."/>
        </authorList>
    </citation>
    <scope>NUCLEOTIDE SEQUENCE [LARGE SCALE GENOMIC DNA]</scope>
    <source>
        <strain evidence="3 4">JCM 15915</strain>
    </source>
</reference>
<dbReference type="Gene3D" id="3.40.630.10">
    <property type="entry name" value="Zn peptidases"/>
    <property type="match status" value="1"/>
</dbReference>
<dbReference type="InterPro" id="IPR017439">
    <property type="entry name" value="Amidohydrolase"/>
</dbReference>
<dbReference type="SUPFAM" id="SSF53187">
    <property type="entry name" value="Zn-dependent exopeptidases"/>
    <property type="match status" value="1"/>
</dbReference>
<dbReference type="Pfam" id="PF07687">
    <property type="entry name" value="M20_dimer"/>
    <property type="match status" value="1"/>
</dbReference>
<dbReference type="Pfam" id="PF01546">
    <property type="entry name" value="Peptidase_M20"/>
    <property type="match status" value="1"/>
</dbReference>
<accession>A0A7K1LKA7</accession>
<dbReference type="EMBL" id="WOGT01000007">
    <property type="protein sequence ID" value="MUN55626.1"/>
    <property type="molecule type" value="Genomic_DNA"/>
</dbReference>
<sequence>MSVLSDQISATVSSNGSEMIALRRELHQIPEPGLHLPETNARLRREFEALGMEITDAQEVSGFTAVLRGGAGASLPIEKRPIVLLRADMDALPVTEETGLSWASTNGAMHGCGHDMHMAGLVGAARALHAVRKELKGDVVFFLQPGEEGWNGAQHLIDEGLLESAGRLPDHAYGLHVWSAQYPSGTIVSKPGALMASSDTINVRVHGTGGHGSAPHKALDPVPVAAEMVTQSHVVVTREFDIFDPVVVTCGSVVAGSTANVIPDHATAKFTLRAFDPETRNRLIDTLVRLFEGVAAAHGTTCEIEVKKLYPVTTNHDDETGFLSEVTEEVFPGRWSELTDPVGASEDFSKVLERIPGTFAFVAAVDPDKDPETAAFNHSPFATYDDSVLVDCSRLLAELAARRLSA</sequence>
<feature type="domain" description="Peptidase M20 dimerisation" evidence="2">
    <location>
        <begin position="200"/>
        <end position="293"/>
    </location>
</feature>
<feature type="binding site" evidence="1">
    <location>
        <position position="378"/>
    </location>
    <ligand>
        <name>Mn(2+)</name>
        <dbReference type="ChEBI" id="CHEBI:29035"/>
        <label>2</label>
    </ligand>
</feature>
<dbReference type="InterPro" id="IPR036264">
    <property type="entry name" value="Bact_exopeptidase_dim_dom"/>
</dbReference>
<comment type="caution">
    <text evidence="3">The sequence shown here is derived from an EMBL/GenBank/DDBJ whole genome shotgun (WGS) entry which is preliminary data.</text>
</comment>
<dbReference type="OrthoDB" id="9777385at2"/>
<feature type="binding site" evidence="1">
    <location>
        <position position="148"/>
    </location>
    <ligand>
        <name>Mn(2+)</name>
        <dbReference type="ChEBI" id="CHEBI:29035"/>
        <label>2</label>
    </ligand>
</feature>
<evidence type="ECO:0000313" key="3">
    <source>
        <dbReference type="EMBL" id="MUN55626.1"/>
    </source>
</evidence>
<dbReference type="GO" id="GO:0016787">
    <property type="term" value="F:hydrolase activity"/>
    <property type="evidence" value="ECO:0007669"/>
    <property type="project" value="UniProtKB-KW"/>
</dbReference>
<dbReference type="Gene3D" id="3.30.70.360">
    <property type="match status" value="1"/>
</dbReference>
<dbReference type="RefSeq" id="WP_129316375.1">
    <property type="nucleotide sequence ID" value="NZ_NOIQ01000026.1"/>
</dbReference>
<dbReference type="CDD" id="cd03886">
    <property type="entry name" value="M20_Acy1"/>
    <property type="match status" value="1"/>
</dbReference>
<dbReference type="Proteomes" id="UP000462152">
    <property type="component" value="Unassembled WGS sequence"/>
</dbReference>
<feature type="binding site" evidence="1">
    <location>
        <position position="176"/>
    </location>
    <ligand>
        <name>Mn(2+)</name>
        <dbReference type="ChEBI" id="CHEBI:29035"/>
        <label>2</label>
    </ligand>
</feature>
<feature type="binding site" evidence="1">
    <location>
        <position position="112"/>
    </location>
    <ligand>
        <name>Mn(2+)</name>
        <dbReference type="ChEBI" id="CHEBI:29035"/>
        <label>2</label>
    </ligand>
</feature>
<evidence type="ECO:0000313" key="4">
    <source>
        <dbReference type="Proteomes" id="UP000462152"/>
    </source>
</evidence>
<dbReference type="PANTHER" id="PTHR11014:SF63">
    <property type="entry name" value="METALLOPEPTIDASE, PUTATIVE (AFU_ORTHOLOGUE AFUA_6G09600)-RELATED"/>
    <property type="match status" value="1"/>
</dbReference>
<dbReference type="AlphaFoldDB" id="A0A7K1LKA7"/>
<dbReference type="NCBIfam" id="TIGR01891">
    <property type="entry name" value="amidohydrolases"/>
    <property type="match status" value="1"/>
</dbReference>
<keyword evidence="3" id="KW-0378">Hydrolase</keyword>
<dbReference type="InterPro" id="IPR011650">
    <property type="entry name" value="Peptidase_M20_dimer"/>
</dbReference>
<keyword evidence="1" id="KW-0479">Metal-binding</keyword>
<comment type="cofactor">
    <cofactor evidence="1">
        <name>Mn(2+)</name>
        <dbReference type="ChEBI" id="CHEBI:29035"/>
    </cofactor>
    <text evidence="1">The Mn(2+) ion enhances activity.</text>
</comment>
<proteinExistence type="predicted"/>
<dbReference type="PIRSF" id="PIRSF005962">
    <property type="entry name" value="Pept_M20D_amidohydro"/>
    <property type="match status" value="1"/>
</dbReference>
<dbReference type="GO" id="GO:0046872">
    <property type="term" value="F:metal ion binding"/>
    <property type="evidence" value="ECO:0007669"/>
    <property type="project" value="UniProtKB-KW"/>
</dbReference>
<dbReference type="InterPro" id="IPR002933">
    <property type="entry name" value="Peptidase_M20"/>
</dbReference>
<name>A0A7K1LKA7_9MICC</name>
<dbReference type="PANTHER" id="PTHR11014">
    <property type="entry name" value="PEPTIDASE M20 FAMILY MEMBER"/>
    <property type="match status" value="1"/>
</dbReference>
<organism evidence="3 4">
    <name type="scientific">Rothia koreensis</name>
    <dbReference type="NCBI Taxonomy" id="592378"/>
    <lineage>
        <taxon>Bacteria</taxon>
        <taxon>Bacillati</taxon>
        <taxon>Actinomycetota</taxon>
        <taxon>Actinomycetes</taxon>
        <taxon>Micrococcales</taxon>
        <taxon>Micrococcaceae</taxon>
        <taxon>Rothia</taxon>
    </lineage>
</organism>
<evidence type="ECO:0000256" key="1">
    <source>
        <dbReference type="PIRSR" id="PIRSR005962-1"/>
    </source>
</evidence>